<sequence length="199" mass="20712">MARKWARSWSMSAGSNLAARVSGRAKGAVSCGITPCSVKDHRGLAASPLMAYTLGVEAGVGSVPILEAMGIRVVEVAPGRAIADLPPEPNVNHFGVTYAGSLYSVAEMLGGVLALATFDFDGELAGFVPLVKESTIRFRRPALGVVRASASLSDDEVARVRRDALSTGKGEFVLEATLTDAGGEVVATTVGTYQVRRFG</sequence>
<reference evidence="1 2" key="1">
    <citation type="submission" date="2019-01" db="EMBL/GenBank/DDBJ databases">
        <title>Novel species of Nocardioides.</title>
        <authorList>
            <person name="Liu Q."/>
            <person name="X Y.-H."/>
        </authorList>
    </citation>
    <scope>NUCLEOTIDE SEQUENCE [LARGE SCALE GENOMIC DNA]</scope>
    <source>
        <strain evidence="1 2">HLT2-9</strain>
    </source>
</reference>
<dbReference type="OrthoDB" id="3173842at2"/>
<dbReference type="CDD" id="cd03443">
    <property type="entry name" value="PaaI_thioesterase"/>
    <property type="match status" value="1"/>
</dbReference>
<dbReference type="EMBL" id="SDWV01000018">
    <property type="protein sequence ID" value="RYC07043.1"/>
    <property type="molecule type" value="Genomic_DNA"/>
</dbReference>
<dbReference type="AlphaFoldDB" id="A0A4Q2SP07"/>
<dbReference type="Proteomes" id="UP000291101">
    <property type="component" value="Unassembled WGS sequence"/>
</dbReference>
<protein>
    <submittedName>
        <fullName evidence="1">DUF4442 domain-containing protein</fullName>
    </submittedName>
</protein>
<organism evidence="1 2">
    <name type="scientific">Nocardioides zhouii</name>
    <dbReference type="NCBI Taxonomy" id="1168729"/>
    <lineage>
        <taxon>Bacteria</taxon>
        <taxon>Bacillati</taxon>
        <taxon>Actinomycetota</taxon>
        <taxon>Actinomycetes</taxon>
        <taxon>Propionibacteriales</taxon>
        <taxon>Nocardioidaceae</taxon>
        <taxon>Nocardioides</taxon>
    </lineage>
</organism>
<evidence type="ECO:0000313" key="1">
    <source>
        <dbReference type="EMBL" id="RYC07043.1"/>
    </source>
</evidence>
<proteinExistence type="predicted"/>
<dbReference type="InterPro" id="IPR029069">
    <property type="entry name" value="HotDog_dom_sf"/>
</dbReference>
<keyword evidence="2" id="KW-1185">Reference proteome</keyword>
<dbReference type="Pfam" id="PF14539">
    <property type="entry name" value="DUF4442"/>
    <property type="match status" value="1"/>
</dbReference>
<dbReference type="Gene3D" id="3.10.129.10">
    <property type="entry name" value="Hotdog Thioesterase"/>
    <property type="match status" value="1"/>
</dbReference>
<comment type="caution">
    <text evidence="1">The sequence shown here is derived from an EMBL/GenBank/DDBJ whole genome shotgun (WGS) entry which is preliminary data.</text>
</comment>
<accession>A0A4Q2SP07</accession>
<evidence type="ECO:0000313" key="2">
    <source>
        <dbReference type="Proteomes" id="UP000291101"/>
    </source>
</evidence>
<gene>
    <name evidence="1" type="ORF">EUA94_16140</name>
</gene>
<dbReference type="InterPro" id="IPR027961">
    <property type="entry name" value="DUF4442"/>
</dbReference>
<dbReference type="SUPFAM" id="SSF54637">
    <property type="entry name" value="Thioesterase/thiol ester dehydrase-isomerase"/>
    <property type="match status" value="1"/>
</dbReference>
<name>A0A4Q2SP07_9ACTN</name>